<dbReference type="GO" id="GO:0003700">
    <property type="term" value="F:DNA-binding transcription factor activity"/>
    <property type="evidence" value="ECO:0007669"/>
    <property type="project" value="InterPro"/>
</dbReference>
<keyword evidence="3" id="KW-1185">Reference proteome</keyword>
<organism evidence="2 3">
    <name type="scientific">Allomesorhizobium camelthorni</name>
    <dbReference type="NCBI Taxonomy" id="475069"/>
    <lineage>
        <taxon>Bacteria</taxon>
        <taxon>Pseudomonadati</taxon>
        <taxon>Pseudomonadota</taxon>
        <taxon>Alphaproteobacteria</taxon>
        <taxon>Hyphomicrobiales</taxon>
        <taxon>Phyllobacteriaceae</taxon>
        <taxon>Allomesorhizobium</taxon>
    </lineage>
</organism>
<name>A0A6G4WLR5_9HYPH</name>
<dbReference type="SMART" id="SM00347">
    <property type="entry name" value="HTH_MARR"/>
    <property type="match status" value="1"/>
</dbReference>
<dbReference type="PROSITE" id="PS50995">
    <property type="entry name" value="HTH_MARR_2"/>
    <property type="match status" value="1"/>
</dbReference>
<dbReference type="PANTHER" id="PTHR33164:SF13">
    <property type="entry name" value="4-HYDROXYPHENYLACETATE CATABOLISM PROTEIN"/>
    <property type="match status" value="1"/>
</dbReference>
<accession>A0A6G4WLR5</accession>
<feature type="domain" description="HTH marR-type" evidence="1">
    <location>
        <begin position="1"/>
        <end position="119"/>
    </location>
</feature>
<dbReference type="PANTHER" id="PTHR33164">
    <property type="entry name" value="TRANSCRIPTIONAL REGULATOR, MARR FAMILY"/>
    <property type="match status" value="1"/>
</dbReference>
<sequence>MSRFRPMLNAHDVTEQQWRVIRILGEAGEPLEATDLADRACVLAPSLTRIIKTLEDRGVISRQRHETDGRRVLLEITPAGVALIRSVTPESAKIYVELEARFGRERLDQLLDLLEILTRNGGR</sequence>
<dbReference type="GO" id="GO:0045892">
    <property type="term" value="P:negative regulation of DNA-templated transcription"/>
    <property type="evidence" value="ECO:0007669"/>
    <property type="project" value="InterPro"/>
</dbReference>
<proteinExistence type="predicted"/>
<dbReference type="EMBL" id="JAAKZF010000075">
    <property type="protein sequence ID" value="NGO55017.1"/>
    <property type="molecule type" value="Genomic_DNA"/>
</dbReference>
<gene>
    <name evidence="2" type="primary">hpaR</name>
    <name evidence="2" type="ORF">G6N73_28655</name>
</gene>
<evidence type="ECO:0000313" key="3">
    <source>
        <dbReference type="Proteomes" id="UP001642900"/>
    </source>
</evidence>
<comment type="caution">
    <text evidence="2">The sequence shown here is derived from an EMBL/GenBank/DDBJ whole genome shotgun (WGS) entry which is preliminary data.</text>
</comment>
<dbReference type="GO" id="GO:0003677">
    <property type="term" value="F:DNA binding"/>
    <property type="evidence" value="ECO:0007669"/>
    <property type="project" value="InterPro"/>
</dbReference>
<evidence type="ECO:0000259" key="1">
    <source>
        <dbReference type="PROSITE" id="PS50995"/>
    </source>
</evidence>
<dbReference type="Pfam" id="PF01047">
    <property type="entry name" value="MarR"/>
    <property type="match status" value="1"/>
</dbReference>
<dbReference type="InterPro" id="IPR036390">
    <property type="entry name" value="WH_DNA-bd_sf"/>
</dbReference>
<protein>
    <submittedName>
        <fullName evidence="2">Homoprotocatechuate degradation operon regulator HpaR</fullName>
    </submittedName>
</protein>
<dbReference type="InterPro" id="IPR000835">
    <property type="entry name" value="HTH_MarR-typ"/>
</dbReference>
<dbReference type="PRINTS" id="PR00598">
    <property type="entry name" value="HTHMARR"/>
</dbReference>
<dbReference type="NCBIfam" id="TIGR02337">
    <property type="entry name" value="HpaR"/>
    <property type="match status" value="1"/>
</dbReference>
<dbReference type="SUPFAM" id="SSF46785">
    <property type="entry name" value="Winged helix' DNA-binding domain"/>
    <property type="match status" value="1"/>
</dbReference>
<reference evidence="2 3" key="1">
    <citation type="submission" date="2020-02" db="EMBL/GenBank/DDBJ databases">
        <title>Genome sequence of strain CCNWXJ40-4.</title>
        <authorList>
            <person name="Gao J."/>
            <person name="Sun J."/>
        </authorList>
    </citation>
    <scope>NUCLEOTIDE SEQUENCE [LARGE SCALE GENOMIC DNA]</scope>
    <source>
        <strain evidence="2 3">CCNWXJ 40-4</strain>
    </source>
</reference>
<dbReference type="InterPro" id="IPR036388">
    <property type="entry name" value="WH-like_DNA-bd_sf"/>
</dbReference>
<dbReference type="Proteomes" id="UP001642900">
    <property type="component" value="Unassembled WGS sequence"/>
</dbReference>
<dbReference type="AlphaFoldDB" id="A0A6G4WLR5"/>
<dbReference type="GO" id="GO:0006950">
    <property type="term" value="P:response to stress"/>
    <property type="evidence" value="ECO:0007669"/>
    <property type="project" value="TreeGrafter"/>
</dbReference>
<dbReference type="InterPro" id="IPR012712">
    <property type="entry name" value="HpaR/FarR"/>
</dbReference>
<dbReference type="Gene3D" id="1.10.10.10">
    <property type="entry name" value="Winged helix-like DNA-binding domain superfamily/Winged helix DNA-binding domain"/>
    <property type="match status" value="1"/>
</dbReference>
<evidence type="ECO:0000313" key="2">
    <source>
        <dbReference type="EMBL" id="NGO55017.1"/>
    </source>
</evidence>
<dbReference type="InterPro" id="IPR039422">
    <property type="entry name" value="MarR/SlyA-like"/>
</dbReference>